<evidence type="ECO:0000313" key="1">
    <source>
        <dbReference type="EMBL" id="GEU67613.1"/>
    </source>
</evidence>
<dbReference type="SUPFAM" id="SSF81901">
    <property type="entry name" value="HCP-like"/>
    <property type="match status" value="1"/>
</dbReference>
<proteinExistence type="predicted"/>
<protein>
    <submittedName>
        <fullName evidence="1">Uncharacterized protein</fullName>
    </submittedName>
</protein>
<dbReference type="PANTHER" id="PTHR45088">
    <property type="entry name" value="OSJNBA0022H21.17 PROTEIN"/>
    <property type="match status" value="1"/>
</dbReference>
<comment type="caution">
    <text evidence="1">The sequence shown here is derived from an EMBL/GenBank/DDBJ whole genome shotgun (WGS) entry which is preliminary data.</text>
</comment>
<gene>
    <name evidence="1" type="ORF">Tci_039591</name>
</gene>
<sequence length="179" mass="20142">MVLKDASWRRKGLAKARGVLKRLHVIEEALCIQLLESGLKVCFAIAKDPNKLLQKLGALWWYKREEVKTQTWENQEKRKAEMEMKRLEVNVEKALGSFFKGAAHGSTLAMVDAGLVYWEIGKNDEGVRMYKRVDALGDLAGQCNTKISYIQGSFVILCFVTNTKFIIISNANLVSSGSE</sequence>
<dbReference type="EMBL" id="BKCJ010005599">
    <property type="protein sequence ID" value="GEU67613.1"/>
    <property type="molecule type" value="Genomic_DNA"/>
</dbReference>
<name>A0A6L2M0R0_TANCI</name>
<organism evidence="1">
    <name type="scientific">Tanacetum cinerariifolium</name>
    <name type="common">Dalmatian daisy</name>
    <name type="synonym">Chrysanthemum cinerariifolium</name>
    <dbReference type="NCBI Taxonomy" id="118510"/>
    <lineage>
        <taxon>Eukaryota</taxon>
        <taxon>Viridiplantae</taxon>
        <taxon>Streptophyta</taxon>
        <taxon>Embryophyta</taxon>
        <taxon>Tracheophyta</taxon>
        <taxon>Spermatophyta</taxon>
        <taxon>Magnoliopsida</taxon>
        <taxon>eudicotyledons</taxon>
        <taxon>Gunneridae</taxon>
        <taxon>Pentapetalae</taxon>
        <taxon>asterids</taxon>
        <taxon>campanulids</taxon>
        <taxon>Asterales</taxon>
        <taxon>Asteraceae</taxon>
        <taxon>Asteroideae</taxon>
        <taxon>Anthemideae</taxon>
        <taxon>Anthemidinae</taxon>
        <taxon>Tanacetum</taxon>
    </lineage>
</organism>
<reference evidence="1" key="1">
    <citation type="journal article" date="2019" name="Sci. Rep.">
        <title>Draft genome of Tanacetum cinerariifolium, the natural source of mosquito coil.</title>
        <authorList>
            <person name="Yamashiro T."/>
            <person name="Shiraishi A."/>
            <person name="Satake H."/>
            <person name="Nakayama K."/>
        </authorList>
    </citation>
    <scope>NUCLEOTIDE SEQUENCE</scope>
</reference>
<dbReference type="PANTHER" id="PTHR45088:SF1">
    <property type="entry name" value="OS04G0476000 PROTEIN"/>
    <property type="match status" value="1"/>
</dbReference>
<accession>A0A6L2M0R0</accession>
<dbReference type="InterPro" id="IPR053301">
    <property type="entry name" value="F-box_motif"/>
</dbReference>
<dbReference type="AlphaFoldDB" id="A0A6L2M0R0"/>